<reference evidence="2 3" key="1">
    <citation type="submission" date="2014-07" db="EMBL/GenBank/DDBJ databases">
        <authorList>
            <person name="McCorrison J."/>
            <person name="Sanka R."/>
            <person name="Torralba M."/>
            <person name="Gillis M."/>
            <person name="Haft D.H."/>
            <person name="Methe B."/>
            <person name="Sutton G."/>
            <person name="Nelson K.E."/>
        </authorList>
    </citation>
    <scope>NUCLEOTIDE SEQUENCE [LARGE SCALE GENOMIC DNA]</scope>
    <source>
        <strain evidence="2 3">DNF00853</strain>
    </source>
</reference>
<evidence type="ECO:0000313" key="2">
    <source>
        <dbReference type="EMBL" id="KGF33144.1"/>
    </source>
</evidence>
<dbReference type="AlphaFoldDB" id="A0A096BJ12"/>
<evidence type="ECO:0000313" key="3">
    <source>
        <dbReference type="Proteomes" id="UP000029556"/>
    </source>
</evidence>
<dbReference type="PROSITE" id="PS51257">
    <property type="entry name" value="PROKAR_LIPOPROTEIN"/>
    <property type="match status" value="1"/>
</dbReference>
<dbReference type="OrthoDB" id="1079630at2"/>
<keyword evidence="1" id="KW-0812">Transmembrane</keyword>
<protein>
    <submittedName>
        <fullName evidence="2">Uncharacterized protein</fullName>
    </submittedName>
</protein>
<comment type="caution">
    <text evidence="2">The sequence shown here is derived from an EMBL/GenBank/DDBJ whole genome shotgun (WGS) entry which is preliminary data.</text>
</comment>
<dbReference type="RefSeq" id="WP_036874789.1">
    <property type="nucleotide sequence ID" value="NZ_JRNN01000095.1"/>
</dbReference>
<proteinExistence type="predicted"/>
<gene>
    <name evidence="2" type="ORF">HMPREF2137_12045</name>
</gene>
<sequence>MKQLNKLQTLIFLTGGAMMVVGAGCFALMWQQKIACWIYLAGALMFGVMQMMQEYQGNNFIVKRLKRIMSLADIFFILSGFLMVDMVYRFLQSAFNNYLTYYNTIYNKWVVLLLIAAILEMYTMHRIEHELSKEE</sequence>
<dbReference type="EMBL" id="JRNN01000095">
    <property type="protein sequence ID" value="KGF33144.1"/>
    <property type="molecule type" value="Genomic_DNA"/>
</dbReference>
<feature type="transmembrane region" description="Helical" evidence="1">
    <location>
        <begin position="36"/>
        <end position="53"/>
    </location>
</feature>
<evidence type="ECO:0000256" key="1">
    <source>
        <dbReference type="SAM" id="Phobius"/>
    </source>
</evidence>
<dbReference type="Proteomes" id="UP000029556">
    <property type="component" value="Unassembled WGS sequence"/>
</dbReference>
<accession>A0A096BJ12</accession>
<organism evidence="2 3">
    <name type="scientific">Hoylesella buccalis DNF00853</name>
    <dbReference type="NCBI Taxonomy" id="1401074"/>
    <lineage>
        <taxon>Bacteria</taxon>
        <taxon>Pseudomonadati</taxon>
        <taxon>Bacteroidota</taxon>
        <taxon>Bacteroidia</taxon>
        <taxon>Bacteroidales</taxon>
        <taxon>Prevotellaceae</taxon>
        <taxon>Hoylesella</taxon>
    </lineage>
</organism>
<feature type="transmembrane region" description="Helical" evidence="1">
    <location>
        <begin position="106"/>
        <end position="123"/>
    </location>
</feature>
<keyword evidence="1" id="KW-1133">Transmembrane helix</keyword>
<feature type="transmembrane region" description="Helical" evidence="1">
    <location>
        <begin position="7"/>
        <end position="30"/>
    </location>
</feature>
<feature type="transmembrane region" description="Helical" evidence="1">
    <location>
        <begin position="74"/>
        <end position="91"/>
    </location>
</feature>
<name>A0A096BJ12_9BACT</name>
<keyword evidence="1" id="KW-0472">Membrane</keyword>